<dbReference type="EMBL" id="JADBDY010000001">
    <property type="protein sequence ID" value="MBE1458761.1"/>
    <property type="molecule type" value="Genomic_DNA"/>
</dbReference>
<keyword evidence="2" id="KW-1185">Reference proteome</keyword>
<proteinExistence type="predicted"/>
<dbReference type="Proteomes" id="UP000598217">
    <property type="component" value="Unassembled WGS sequence"/>
</dbReference>
<evidence type="ECO:0000313" key="1">
    <source>
        <dbReference type="EMBL" id="MBE1458761.1"/>
    </source>
</evidence>
<comment type="caution">
    <text evidence="1">The sequence shown here is derived from an EMBL/GenBank/DDBJ whole genome shotgun (WGS) entry which is preliminary data.</text>
</comment>
<accession>A0ABR9HIB3</accession>
<gene>
    <name evidence="1" type="ORF">H4W79_002975</name>
</gene>
<protein>
    <submittedName>
        <fullName evidence="1">Uncharacterized protein</fullName>
    </submittedName>
</protein>
<dbReference type="RefSeq" id="WP_225942456.1">
    <property type="nucleotide sequence ID" value="NZ_BMXJ01000003.1"/>
</dbReference>
<organism evidence="1 2">
    <name type="scientific">Nocardiopsis terrae</name>
    <dbReference type="NCBI Taxonomy" id="372655"/>
    <lineage>
        <taxon>Bacteria</taxon>
        <taxon>Bacillati</taxon>
        <taxon>Actinomycetota</taxon>
        <taxon>Actinomycetes</taxon>
        <taxon>Streptosporangiales</taxon>
        <taxon>Nocardiopsidaceae</taxon>
        <taxon>Nocardiopsis</taxon>
    </lineage>
</organism>
<reference evidence="1 2" key="1">
    <citation type="submission" date="2020-10" db="EMBL/GenBank/DDBJ databases">
        <title>Sequencing the genomes of 1000 actinobacteria strains.</title>
        <authorList>
            <person name="Klenk H.-P."/>
        </authorList>
    </citation>
    <scope>NUCLEOTIDE SEQUENCE [LARGE SCALE GENOMIC DNA]</scope>
    <source>
        <strain evidence="1 2">DSM 45157</strain>
    </source>
</reference>
<evidence type="ECO:0000313" key="2">
    <source>
        <dbReference type="Proteomes" id="UP000598217"/>
    </source>
</evidence>
<sequence>MSARSASTPSTRPLRDPADLVGQWVRVHEDGSLGLLLAADRTGWTLRTPTGTRTGKGYLAAEPVTRRSEAAPLRRRLRAVMDDPASQGSADLDLLDLQLAAHP</sequence>
<name>A0ABR9HIB3_9ACTN</name>